<dbReference type="GO" id="GO:0052621">
    <property type="term" value="F:diguanylate cyclase activity"/>
    <property type="evidence" value="ECO:0007669"/>
    <property type="project" value="TreeGrafter"/>
</dbReference>
<dbReference type="SMART" id="SM00267">
    <property type="entry name" value="GGDEF"/>
    <property type="match status" value="1"/>
</dbReference>
<dbReference type="PROSITE" id="PS50887">
    <property type="entry name" value="GGDEF"/>
    <property type="match status" value="1"/>
</dbReference>
<dbReference type="Proteomes" id="UP000197032">
    <property type="component" value="Unassembled WGS sequence"/>
</dbReference>
<dbReference type="NCBIfam" id="TIGR00254">
    <property type="entry name" value="GGDEF"/>
    <property type="match status" value="1"/>
</dbReference>
<dbReference type="InterPro" id="IPR050469">
    <property type="entry name" value="Diguanylate_Cyclase"/>
</dbReference>
<evidence type="ECO:0000313" key="3">
    <source>
        <dbReference type="Proteomes" id="UP000197032"/>
    </source>
</evidence>
<dbReference type="SUPFAM" id="SSF55073">
    <property type="entry name" value="Nucleotide cyclase"/>
    <property type="match status" value="1"/>
</dbReference>
<dbReference type="AlphaFoldDB" id="A0A1Z5HPB1"/>
<dbReference type="InterPro" id="IPR043128">
    <property type="entry name" value="Rev_trsase/Diguanyl_cyclase"/>
</dbReference>
<dbReference type="InterPro" id="IPR018771">
    <property type="entry name" value="PocR_dom"/>
</dbReference>
<dbReference type="Gene3D" id="3.30.70.270">
    <property type="match status" value="1"/>
</dbReference>
<reference evidence="3" key="1">
    <citation type="journal article" date="2017" name="Appl. Environ. Microbiol.">
        <title>Genomic analysis of Calderihabitans maritimus KKC1, a thermophilic hydrogenogenic carboxydotrophic bacterium isolated from marine sediment.</title>
        <authorList>
            <person name="Omae K."/>
            <person name="Yoneda Y."/>
            <person name="Fukuyama Y."/>
            <person name="Yoshida T."/>
            <person name="Sako Y."/>
        </authorList>
    </citation>
    <scope>NUCLEOTIDE SEQUENCE [LARGE SCALE GENOMIC DNA]</scope>
    <source>
        <strain evidence="3">KKC1</strain>
    </source>
</reference>
<accession>A0A1Z5HPB1</accession>
<dbReference type="Gene3D" id="3.30.450.40">
    <property type="match status" value="1"/>
</dbReference>
<dbReference type="OrthoDB" id="9783388at2"/>
<organism evidence="2 3">
    <name type="scientific">Calderihabitans maritimus</name>
    <dbReference type="NCBI Taxonomy" id="1246530"/>
    <lineage>
        <taxon>Bacteria</taxon>
        <taxon>Bacillati</taxon>
        <taxon>Bacillota</taxon>
        <taxon>Clostridia</taxon>
        <taxon>Neomoorellales</taxon>
        <taxon>Calderihabitantaceae</taxon>
        <taxon>Calderihabitans</taxon>
    </lineage>
</organism>
<keyword evidence="3" id="KW-1185">Reference proteome</keyword>
<dbReference type="SUPFAM" id="SSF55781">
    <property type="entry name" value="GAF domain-like"/>
    <property type="match status" value="1"/>
</dbReference>
<dbReference type="PANTHER" id="PTHR45138">
    <property type="entry name" value="REGULATORY COMPONENTS OF SENSORY TRANSDUCTION SYSTEM"/>
    <property type="match status" value="1"/>
</dbReference>
<dbReference type="InterPro" id="IPR029016">
    <property type="entry name" value="GAF-like_dom_sf"/>
</dbReference>
<dbReference type="Pfam" id="PF10114">
    <property type="entry name" value="PocR"/>
    <property type="match status" value="1"/>
</dbReference>
<feature type="domain" description="GGDEF" evidence="1">
    <location>
        <begin position="343"/>
        <end position="471"/>
    </location>
</feature>
<dbReference type="FunFam" id="3.30.70.270:FF:000001">
    <property type="entry name" value="Diguanylate cyclase domain protein"/>
    <property type="match status" value="1"/>
</dbReference>
<protein>
    <submittedName>
        <fullName evidence="2">Diguanylate cyclase</fullName>
    </submittedName>
</protein>
<evidence type="ECO:0000259" key="1">
    <source>
        <dbReference type="PROSITE" id="PS50887"/>
    </source>
</evidence>
<dbReference type="InterPro" id="IPR029787">
    <property type="entry name" value="Nucleotide_cyclase"/>
</dbReference>
<dbReference type="CDD" id="cd01949">
    <property type="entry name" value="GGDEF"/>
    <property type="match status" value="1"/>
</dbReference>
<dbReference type="PANTHER" id="PTHR45138:SF9">
    <property type="entry name" value="DIGUANYLATE CYCLASE DGCM-RELATED"/>
    <property type="match status" value="1"/>
</dbReference>
<dbReference type="InterPro" id="IPR000160">
    <property type="entry name" value="GGDEF_dom"/>
</dbReference>
<gene>
    <name evidence="2" type="ORF">KKC1_05280</name>
</gene>
<evidence type="ECO:0000313" key="2">
    <source>
        <dbReference type="EMBL" id="GAW91366.1"/>
    </source>
</evidence>
<dbReference type="RefSeq" id="WP_088552912.1">
    <property type="nucleotide sequence ID" value="NZ_BDGJ01000016.1"/>
</dbReference>
<sequence>MPTNLLLSVSVKYWQEFQDTLAKVMDANIYIFDINGGSFSRFSLPVELCQEVNKGRELRNEKCISFYKSALASLEDKDIVTCPYGIKLCAYRLGSYAQKIGFLVVAPTRLRTQVGLEEENTFVSKANSIYQTINEVLKAILEKNLLGLRRLELNSIYEISRLMTSIVELDKVLDLITNSLIIIYKAELCVVGLREGDKIKVAQAKGEHAQPLIGREWPLVHPLMEQVFSKVEPSFLSLEELRPLPGFAGVEVTPGAEILIYPLWTALGAVGLLGIVAPVSMDDNGDKNLQIYANFAAVALSNATLIRRLEREAETDVLTGFFNKRALRNILANELERTVRYGTPLSVIFLDIDDFKAYNDAFGHLSGDVVLEKTAEIIRNSIRTVDIAGRYGGEEFVIILPGTNKEGAVRVAERIRKSIETFPFPHRRITASIGIASAQKDDSIDLLLARADQACYRAKKEGKNRFCLNLP</sequence>
<comment type="caution">
    <text evidence="2">The sequence shown here is derived from an EMBL/GenBank/DDBJ whole genome shotgun (WGS) entry which is preliminary data.</text>
</comment>
<dbReference type="Pfam" id="PF00990">
    <property type="entry name" value="GGDEF"/>
    <property type="match status" value="1"/>
</dbReference>
<dbReference type="EMBL" id="BDGJ01000016">
    <property type="protein sequence ID" value="GAW91366.1"/>
    <property type="molecule type" value="Genomic_DNA"/>
</dbReference>
<proteinExistence type="predicted"/>
<name>A0A1Z5HPB1_9FIRM</name>